<protein>
    <submittedName>
        <fullName evidence="1">Uncharacterized protein</fullName>
    </submittedName>
</protein>
<proteinExistence type="predicted"/>
<organism evidence="1 2">
    <name type="scientific">Penicillium vulpinum</name>
    <dbReference type="NCBI Taxonomy" id="29845"/>
    <lineage>
        <taxon>Eukaryota</taxon>
        <taxon>Fungi</taxon>
        <taxon>Dikarya</taxon>
        <taxon>Ascomycota</taxon>
        <taxon>Pezizomycotina</taxon>
        <taxon>Eurotiomycetes</taxon>
        <taxon>Eurotiomycetidae</taxon>
        <taxon>Eurotiales</taxon>
        <taxon>Aspergillaceae</taxon>
        <taxon>Penicillium</taxon>
    </lineage>
</organism>
<dbReference type="STRING" id="29845.A0A1V6SAU0"/>
<dbReference type="Proteomes" id="UP000191518">
    <property type="component" value="Unassembled WGS sequence"/>
</dbReference>
<comment type="caution">
    <text evidence="1">The sequence shown here is derived from an EMBL/GenBank/DDBJ whole genome shotgun (WGS) entry which is preliminary data.</text>
</comment>
<reference evidence="2" key="1">
    <citation type="journal article" date="2017" name="Nat. Microbiol.">
        <title>Global analysis of biosynthetic gene clusters reveals vast potential of secondary metabolite production in Penicillium species.</title>
        <authorList>
            <person name="Nielsen J.C."/>
            <person name="Grijseels S."/>
            <person name="Prigent S."/>
            <person name="Ji B."/>
            <person name="Dainat J."/>
            <person name="Nielsen K.F."/>
            <person name="Frisvad J.C."/>
            <person name="Workman M."/>
            <person name="Nielsen J."/>
        </authorList>
    </citation>
    <scope>NUCLEOTIDE SEQUENCE [LARGE SCALE GENOMIC DNA]</scope>
    <source>
        <strain evidence="2">IBT 29486</strain>
    </source>
</reference>
<gene>
    <name evidence="1" type="ORF">PENVUL_c003G01008</name>
</gene>
<dbReference type="AlphaFoldDB" id="A0A1V6SAU0"/>
<evidence type="ECO:0000313" key="2">
    <source>
        <dbReference type="Proteomes" id="UP000191518"/>
    </source>
</evidence>
<evidence type="ECO:0000313" key="1">
    <source>
        <dbReference type="EMBL" id="OQE10988.1"/>
    </source>
</evidence>
<dbReference type="EMBL" id="MDYP01000003">
    <property type="protein sequence ID" value="OQE10988.1"/>
    <property type="molecule type" value="Genomic_DNA"/>
</dbReference>
<name>A0A1V6SAU0_9EURO</name>
<dbReference type="OrthoDB" id="5234589at2759"/>
<keyword evidence="2" id="KW-1185">Reference proteome</keyword>
<sequence length="169" mass="20008">MAETRSYPETITTSLPGFSVKCEEKYKDYDLTDITHVVVHLSDTIIRNLRNSRANDFYGCDNKDYWEFIEKMLSVTLFGNENQLEWINTYHCFRRSFVALANIEKKEEREQSQSLGDAKTKVIEVMFMQTNPREMQKIFWRPAREIVHQSVVAELDDSVETSLFQFVWE</sequence>
<accession>A0A1V6SAU0</accession>